<proteinExistence type="predicted"/>
<protein>
    <submittedName>
        <fullName evidence="1">Uncharacterized protein</fullName>
    </submittedName>
</protein>
<reference evidence="1" key="2">
    <citation type="journal article" date="2015" name="Data Brief">
        <title>Shoot transcriptome of the giant reed, Arundo donax.</title>
        <authorList>
            <person name="Barrero R.A."/>
            <person name="Guerrero F.D."/>
            <person name="Moolhuijzen P."/>
            <person name="Goolsby J.A."/>
            <person name="Tidwell J."/>
            <person name="Bellgard S.E."/>
            <person name="Bellgard M.I."/>
        </authorList>
    </citation>
    <scope>NUCLEOTIDE SEQUENCE</scope>
    <source>
        <tissue evidence="1">Shoot tissue taken approximately 20 cm above the soil surface</tissue>
    </source>
</reference>
<name>A0A0A9F0Q6_ARUDO</name>
<reference evidence="1" key="1">
    <citation type="submission" date="2014-09" db="EMBL/GenBank/DDBJ databases">
        <authorList>
            <person name="Magalhaes I.L.F."/>
            <person name="Oliveira U."/>
            <person name="Santos F.R."/>
            <person name="Vidigal T.H.D.A."/>
            <person name="Brescovit A.D."/>
            <person name="Santos A.J."/>
        </authorList>
    </citation>
    <scope>NUCLEOTIDE SEQUENCE</scope>
    <source>
        <tissue evidence="1">Shoot tissue taken approximately 20 cm above the soil surface</tissue>
    </source>
</reference>
<accession>A0A0A9F0Q6</accession>
<dbReference type="EMBL" id="GBRH01193092">
    <property type="protein sequence ID" value="JAE04804.1"/>
    <property type="molecule type" value="Transcribed_RNA"/>
</dbReference>
<sequence>MVQGHNGTAVYLRQIFVQQNLSLVLQIRECKDYLCKLLTGPLAEQKT</sequence>
<evidence type="ECO:0000313" key="1">
    <source>
        <dbReference type="EMBL" id="JAE04804.1"/>
    </source>
</evidence>
<organism evidence="1">
    <name type="scientific">Arundo donax</name>
    <name type="common">Giant reed</name>
    <name type="synonym">Donax arundinaceus</name>
    <dbReference type="NCBI Taxonomy" id="35708"/>
    <lineage>
        <taxon>Eukaryota</taxon>
        <taxon>Viridiplantae</taxon>
        <taxon>Streptophyta</taxon>
        <taxon>Embryophyta</taxon>
        <taxon>Tracheophyta</taxon>
        <taxon>Spermatophyta</taxon>
        <taxon>Magnoliopsida</taxon>
        <taxon>Liliopsida</taxon>
        <taxon>Poales</taxon>
        <taxon>Poaceae</taxon>
        <taxon>PACMAD clade</taxon>
        <taxon>Arundinoideae</taxon>
        <taxon>Arundineae</taxon>
        <taxon>Arundo</taxon>
    </lineage>
</organism>
<dbReference type="AlphaFoldDB" id="A0A0A9F0Q6"/>